<dbReference type="RefSeq" id="WP_200240575.1">
    <property type="nucleotide sequence ID" value="NZ_NRRV01000057.1"/>
</dbReference>
<proteinExistence type="predicted"/>
<reference evidence="1 2" key="1">
    <citation type="journal article" date="2020" name="Microorganisms">
        <title>Osmotic Adaptation and Compatible Solute Biosynthesis of Phototrophic Bacteria as Revealed from Genome Analyses.</title>
        <authorList>
            <person name="Imhoff J.F."/>
            <person name="Rahn T."/>
            <person name="Kunzel S."/>
            <person name="Keller A."/>
            <person name="Neulinger S.C."/>
        </authorList>
    </citation>
    <scope>NUCLEOTIDE SEQUENCE [LARGE SCALE GENOMIC DNA]</scope>
    <source>
        <strain evidence="1 2">DSM 6210</strain>
    </source>
</reference>
<evidence type="ECO:0008006" key="3">
    <source>
        <dbReference type="Google" id="ProtNLM"/>
    </source>
</evidence>
<dbReference type="Proteomes" id="UP000748752">
    <property type="component" value="Unassembled WGS sequence"/>
</dbReference>
<organism evidence="1 2">
    <name type="scientific">Thiohalocapsa halophila</name>
    <dbReference type="NCBI Taxonomy" id="69359"/>
    <lineage>
        <taxon>Bacteria</taxon>
        <taxon>Pseudomonadati</taxon>
        <taxon>Pseudomonadota</taxon>
        <taxon>Gammaproteobacteria</taxon>
        <taxon>Chromatiales</taxon>
        <taxon>Chromatiaceae</taxon>
        <taxon>Thiohalocapsa</taxon>
    </lineage>
</organism>
<protein>
    <recommendedName>
        <fullName evidence="3">DUF2191 domain-containing protein</fullName>
    </recommendedName>
</protein>
<accession>A0ABS1CLH8</accession>
<sequence length="88" mass="9781">MRTTSTIEDQLLDDLKQRVRASGQPFRQVVEQALRAGLSALDRPQPARCRLEPHSLGKPRAAFDLVKARALADALEDEAIAEKSDQSR</sequence>
<evidence type="ECO:0000313" key="2">
    <source>
        <dbReference type="Proteomes" id="UP000748752"/>
    </source>
</evidence>
<evidence type="ECO:0000313" key="1">
    <source>
        <dbReference type="EMBL" id="MBK1632776.1"/>
    </source>
</evidence>
<dbReference type="EMBL" id="NRRV01000057">
    <property type="protein sequence ID" value="MBK1632776.1"/>
    <property type="molecule type" value="Genomic_DNA"/>
</dbReference>
<comment type="caution">
    <text evidence="1">The sequence shown here is derived from an EMBL/GenBank/DDBJ whole genome shotgun (WGS) entry which is preliminary data.</text>
</comment>
<keyword evidence="2" id="KW-1185">Reference proteome</keyword>
<gene>
    <name evidence="1" type="ORF">CKO31_18895</name>
</gene>
<name>A0ABS1CLH8_9GAMM</name>